<dbReference type="Gene3D" id="2.60.40.1730">
    <property type="entry name" value="tricorn interacting facor f3 domain"/>
    <property type="match status" value="1"/>
</dbReference>
<proteinExistence type="inferred from homology"/>
<evidence type="ECO:0000313" key="16">
    <source>
        <dbReference type="EMBL" id="GIH99368.1"/>
    </source>
</evidence>
<evidence type="ECO:0000256" key="3">
    <source>
        <dbReference type="ARBA" id="ARBA00010136"/>
    </source>
</evidence>
<keyword evidence="9" id="KW-0862">Zinc</keyword>
<dbReference type="InterPro" id="IPR014782">
    <property type="entry name" value="Peptidase_M1_dom"/>
</dbReference>
<evidence type="ECO:0000259" key="14">
    <source>
        <dbReference type="Pfam" id="PF01433"/>
    </source>
</evidence>
<dbReference type="Pfam" id="PF01433">
    <property type="entry name" value="Peptidase_M1"/>
    <property type="match status" value="1"/>
</dbReference>
<protein>
    <recommendedName>
        <fullName evidence="5">Aminopeptidase N</fullName>
        <ecNumber evidence="4">3.4.11.2</ecNumber>
    </recommendedName>
    <alternativeName>
        <fullName evidence="11">Alanine aminopeptidase</fullName>
    </alternativeName>
    <alternativeName>
        <fullName evidence="12">Lysyl aminopeptidase</fullName>
    </alternativeName>
</protein>
<sequence>MFPRSIRRAAVAAALSLTLAVPLSAPVSAADRGPGAPGIGDVYFPDYGNGGYDVKHYNLKLGYQPGADRLEGKATLLATASQTLTRFNLDFLLDVQEVKVNGRTAAFARTGAHELEITPARALTRFLPFVVEVTYAGTPGSVEVPGIVRPWIKRADGALALGEPEIAWWWYPSNDHPADKATFDITVTVPEGKQAISNGVLVSQRTSRGKTTFHYLMDKPMATYLATLYIGDIEVHRARSSTGLPVTTAYDKSLTSPRLEFAKASVERTAEIIDWESSVFGRYPFSSMGGSVVNENVGFALETQSHPVYDSIFFESGPDVSVVVHENAHQWFGDSVALEQWRDIWLNEGFATYAEWLWSEKEGTGTAAELANAIYDDIPADHPRFWVRVPGDPTPPFLFYASVYWRGGMTLQALRGEVGDEDFFAILKAWARTKQHGNGDTGEFISLSEKISGKQLDSLFQTWLFEPGKPAHPPAAVTAQAARAQAGPPASYESHKRFHELLHGPI</sequence>
<dbReference type="Pfam" id="PF17900">
    <property type="entry name" value="Peptidase_M1_N"/>
    <property type="match status" value="1"/>
</dbReference>
<keyword evidence="17" id="KW-1185">Reference proteome</keyword>
<dbReference type="PANTHER" id="PTHR11533:SF297">
    <property type="entry name" value="AMINOPEPTIDASE N"/>
    <property type="match status" value="1"/>
</dbReference>
<dbReference type="InterPro" id="IPR001930">
    <property type="entry name" value="Peptidase_M1"/>
</dbReference>
<dbReference type="PRINTS" id="PR00756">
    <property type="entry name" value="ALADIPTASE"/>
</dbReference>
<dbReference type="Proteomes" id="UP000634476">
    <property type="component" value="Unassembled WGS sequence"/>
</dbReference>
<dbReference type="GO" id="GO:0008270">
    <property type="term" value="F:zinc ion binding"/>
    <property type="evidence" value="ECO:0007669"/>
    <property type="project" value="InterPro"/>
</dbReference>
<evidence type="ECO:0000256" key="1">
    <source>
        <dbReference type="ARBA" id="ARBA00000098"/>
    </source>
</evidence>
<evidence type="ECO:0000259" key="15">
    <source>
        <dbReference type="Pfam" id="PF17900"/>
    </source>
</evidence>
<dbReference type="CDD" id="cd09603">
    <property type="entry name" value="M1_APN_like"/>
    <property type="match status" value="1"/>
</dbReference>
<feature type="domain" description="Aminopeptidase N-like N-terminal" evidence="15">
    <location>
        <begin position="163"/>
        <end position="225"/>
    </location>
</feature>
<dbReference type="AlphaFoldDB" id="A0A8J3SRP8"/>
<dbReference type="SUPFAM" id="SSF63737">
    <property type="entry name" value="Leukotriene A4 hydrolase N-terminal domain"/>
    <property type="match status" value="1"/>
</dbReference>
<evidence type="ECO:0000256" key="12">
    <source>
        <dbReference type="ARBA" id="ARBA00031533"/>
    </source>
</evidence>
<evidence type="ECO:0000256" key="5">
    <source>
        <dbReference type="ARBA" id="ARBA00015611"/>
    </source>
</evidence>
<dbReference type="GO" id="GO:0008237">
    <property type="term" value="F:metallopeptidase activity"/>
    <property type="evidence" value="ECO:0007669"/>
    <property type="project" value="UniProtKB-KW"/>
</dbReference>
<evidence type="ECO:0000256" key="13">
    <source>
        <dbReference type="SAM" id="SignalP"/>
    </source>
</evidence>
<feature type="domain" description="Peptidase M1 membrane alanine aminopeptidase" evidence="14">
    <location>
        <begin position="318"/>
        <end position="463"/>
    </location>
</feature>
<keyword evidence="10" id="KW-0482">Metalloprotease</keyword>
<dbReference type="PANTHER" id="PTHR11533">
    <property type="entry name" value="PROTEASE M1 ZINC METALLOPROTEASE"/>
    <property type="match status" value="1"/>
</dbReference>
<dbReference type="GO" id="GO:0016285">
    <property type="term" value="F:alanyl aminopeptidase activity"/>
    <property type="evidence" value="ECO:0007669"/>
    <property type="project" value="UniProtKB-EC"/>
</dbReference>
<dbReference type="SUPFAM" id="SSF55486">
    <property type="entry name" value="Metalloproteases ('zincins'), catalytic domain"/>
    <property type="match status" value="1"/>
</dbReference>
<dbReference type="GO" id="GO:0006508">
    <property type="term" value="P:proteolysis"/>
    <property type="evidence" value="ECO:0007669"/>
    <property type="project" value="UniProtKB-KW"/>
</dbReference>
<dbReference type="InterPro" id="IPR027268">
    <property type="entry name" value="Peptidase_M4/M1_CTD_sf"/>
</dbReference>
<gene>
    <name evidence="16" type="ORF">Pta02_13770</name>
</gene>
<evidence type="ECO:0000256" key="2">
    <source>
        <dbReference type="ARBA" id="ARBA00001947"/>
    </source>
</evidence>
<evidence type="ECO:0000256" key="9">
    <source>
        <dbReference type="ARBA" id="ARBA00022833"/>
    </source>
</evidence>
<dbReference type="InterPro" id="IPR045357">
    <property type="entry name" value="Aminopeptidase_N-like_N"/>
</dbReference>
<evidence type="ECO:0000256" key="10">
    <source>
        <dbReference type="ARBA" id="ARBA00023049"/>
    </source>
</evidence>
<feature type="signal peptide" evidence="13">
    <location>
        <begin position="1"/>
        <end position="29"/>
    </location>
</feature>
<organism evidence="16 17">
    <name type="scientific">Planobispora takensis</name>
    <dbReference type="NCBI Taxonomy" id="1367882"/>
    <lineage>
        <taxon>Bacteria</taxon>
        <taxon>Bacillati</taxon>
        <taxon>Actinomycetota</taxon>
        <taxon>Actinomycetes</taxon>
        <taxon>Streptosporangiales</taxon>
        <taxon>Streptosporangiaceae</taxon>
        <taxon>Planobispora</taxon>
    </lineage>
</organism>
<evidence type="ECO:0000256" key="8">
    <source>
        <dbReference type="ARBA" id="ARBA00022801"/>
    </source>
</evidence>
<comment type="cofactor">
    <cofactor evidence="2">
        <name>Zn(2+)</name>
        <dbReference type="ChEBI" id="CHEBI:29105"/>
    </cofactor>
</comment>
<keyword evidence="6" id="KW-0645">Protease</keyword>
<dbReference type="InterPro" id="IPR042097">
    <property type="entry name" value="Aminopeptidase_N-like_N_sf"/>
</dbReference>
<comment type="catalytic activity">
    <reaction evidence="1">
        <text>Release of an N-terminal amino acid, Xaa-|-Yaa- from a peptide, amide or arylamide. Xaa is preferably Ala, but may be most amino acids including Pro (slow action). When a terminal hydrophobic residue is followed by a prolyl residue, the two may be released as an intact Xaa-Pro dipeptide.</text>
        <dbReference type="EC" id="3.4.11.2"/>
    </reaction>
</comment>
<dbReference type="EMBL" id="BOOK01000008">
    <property type="protein sequence ID" value="GIH99368.1"/>
    <property type="molecule type" value="Genomic_DNA"/>
</dbReference>
<name>A0A8J3SRP8_9ACTN</name>
<accession>A0A8J3SRP8</accession>
<comment type="caution">
    <text evidence="16">The sequence shown here is derived from an EMBL/GenBank/DDBJ whole genome shotgun (WGS) entry which is preliminary data.</text>
</comment>
<keyword evidence="7" id="KW-0479">Metal-binding</keyword>
<dbReference type="RefSeq" id="WP_203873837.1">
    <property type="nucleotide sequence ID" value="NZ_BOOK01000008.1"/>
</dbReference>
<evidence type="ECO:0000256" key="7">
    <source>
        <dbReference type="ARBA" id="ARBA00022723"/>
    </source>
</evidence>
<dbReference type="EC" id="3.4.11.2" evidence="4"/>
<evidence type="ECO:0000256" key="4">
    <source>
        <dbReference type="ARBA" id="ARBA00012564"/>
    </source>
</evidence>
<evidence type="ECO:0000256" key="11">
    <source>
        <dbReference type="ARBA" id="ARBA00029811"/>
    </source>
</evidence>
<evidence type="ECO:0000313" key="17">
    <source>
        <dbReference type="Proteomes" id="UP000634476"/>
    </source>
</evidence>
<comment type="similarity">
    <text evidence="3">Belongs to the peptidase M1 family.</text>
</comment>
<keyword evidence="8" id="KW-0378">Hydrolase</keyword>
<reference evidence="16" key="1">
    <citation type="submission" date="2021-01" db="EMBL/GenBank/DDBJ databases">
        <title>Whole genome shotgun sequence of Planobispora takensis NBRC 109077.</title>
        <authorList>
            <person name="Komaki H."/>
            <person name="Tamura T."/>
        </authorList>
    </citation>
    <scope>NUCLEOTIDE SEQUENCE</scope>
    <source>
        <strain evidence="16">NBRC 109077</strain>
    </source>
</reference>
<dbReference type="InterPro" id="IPR050344">
    <property type="entry name" value="Peptidase_M1_aminopeptidases"/>
</dbReference>
<dbReference type="Gene3D" id="1.10.390.10">
    <property type="entry name" value="Neutral Protease Domain 2"/>
    <property type="match status" value="1"/>
</dbReference>
<evidence type="ECO:0000256" key="6">
    <source>
        <dbReference type="ARBA" id="ARBA00022670"/>
    </source>
</evidence>
<feature type="chain" id="PRO_5039497339" description="Aminopeptidase N" evidence="13">
    <location>
        <begin position="30"/>
        <end position="506"/>
    </location>
</feature>
<keyword evidence="13" id="KW-0732">Signal</keyword>